<keyword evidence="1" id="KW-1133">Transmembrane helix</keyword>
<evidence type="ECO:0000256" key="1">
    <source>
        <dbReference type="SAM" id="Phobius"/>
    </source>
</evidence>
<comment type="caution">
    <text evidence="2">The sequence shown here is derived from an EMBL/GenBank/DDBJ whole genome shotgun (WGS) entry which is preliminary data.</text>
</comment>
<dbReference type="RefSeq" id="WP_154280562.1">
    <property type="nucleotide sequence ID" value="NZ_WKKH01000011.1"/>
</dbReference>
<feature type="transmembrane region" description="Helical" evidence="1">
    <location>
        <begin position="12"/>
        <end position="37"/>
    </location>
</feature>
<keyword evidence="1" id="KW-0812">Transmembrane</keyword>
<name>A0A7K0FXK0_9SPHI</name>
<dbReference type="Proteomes" id="UP000487757">
    <property type="component" value="Unassembled WGS sequence"/>
</dbReference>
<evidence type="ECO:0000313" key="3">
    <source>
        <dbReference type="Proteomes" id="UP000487757"/>
    </source>
</evidence>
<organism evidence="2 3">
    <name type="scientific">Pedobacter petrophilus</name>
    <dbReference type="NCBI Taxonomy" id="1908241"/>
    <lineage>
        <taxon>Bacteria</taxon>
        <taxon>Pseudomonadati</taxon>
        <taxon>Bacteroidota</taxon>
        <taxon>Sphingobacteriia</taxon>
        <taxon>Sphingobacteriales</taxon>
        <taxon>Sphingobacteriaceae</taxon>
        <taxon>Pedobacter</taxon>
    </lineage>
</organism>
<dbReference type="GO" id="GO:0015097">
    <property type="term" value="F:mercury ion transmembrane transporter activity"/>
    <property type="evidence" value="ECO:0007669"/>
    <property type="project" value="InterPro"/>
</dbReference>
<feature type="transmembrane region" description="Helical" evidence="1">
    <location>
        <begin position="101"/>
        <end position="118"/>
    </location>
</feature>
<gene>
    <name evidence="2" type="ORF">GJU39_09570</name>
</gene>
<proteinExistence type="predicted"/>
<protein>
    <submittedName>
        <fullName evidence="2">MerC family mercury resistance protein</fullName>
    </submittedName>
</protein>
<feature type="transmembrane region" description="Helical" evidence="1">
    <location>
        <begin position="74"/>
        <end position="95"/>
    </location>
</feature>
<sequence>MKMIKALNLDKIGITASTACAIHCALLPFVLTLLPLWGLDFLANPATEIFMILLSLILGTWSLGKSYKKVHHRVLPIIILILGFMCIVTGHFSGITVMEPILIPAGGFAIASAHFLNLKLARTCTHN</sequence>
<dbReference type="AlphaFoldDB" id="A0A7K0FXK0"/>
<evidence type="ECO:0000313" key="2">
    <source>
        <dbReference type="EMBL" id="MRX76337.1"/>
    </source>
</evidence>
<dbReference type="EMBL" id="WKKH01000011">
    <property type="protein sequence ID" value="MRX76337.1"/>
    <property type="molecule type" value="Genomic_DNA"/>
</dbReference>
<keyword evidence="3" id="KW-1185">Reference proteome</keyword>
<dbReference type="Pfam" id="PF03203">
    <property type="entry name" value="MerC"/>
    <property type="match status" value="1"/>
</dbReference>
<dbReference type="GO" id="GO:0016020">
    <property type="term" value="C:membrane"/>
    <property type="evidence" value="ECO:0007669"/>
    <property type="project" value="InterPro"/>
</dbReference>
<reference evidence="2 3" key="1">
    <citation type="submission" date="2019-11" db="EMBL/GenBank/DDBJ databases">
        <title>Pedobacter petrophilus genome.</title>
        <authorList>
            <person name="Feldbauer M.J."/>
            <person name="Newman J.D."/>
        </authorList>
    </citation>
    <scope>NUCLEOTIDE SEQUENCE [LARGE SCALE GENOMIC DNA]</scope>
    <source>
        <strain evidence="2 3">LMG 29686</strain>
    </source>
</reference>
<dbReference type="InterPro" id="IPR004891">
    <property type="entry name" value="Mercury-R_MerC"/>
</dbReference>
<feature type="transmembrane region" description="Helical" evidence="1">
    <location>
        <begin position="49"/>
        <end position="67"/>
    </location>
</feature>
<dbReference type="OrthoDB" id="5966279at2"/>
<keyword evidence="1" id="KW-0472">Membrane</keyword>
<accession>A0A7K0FXK0</accession>